<dbReference type="Gene3D" id="2.60.120.340">
    <property type="entry name" value="Nucleoplasmin core domain"/>
    <property type="match status" value="1"/>
</dbReference>
<feature type="region of interest" description="Disordered" evidence="1">
    <location>
        <begin position="104"/>
        <end position="123"/>
    </location>
</feature>
<feature type="domain" description="Nucleoplasmin-like" evidence="2">
    <location>
        <begin position="10"/>
        <end position="102"/>
    </location>
</feature>
<keyword evidence="4" id="KW-1185">Reference proteome</keyword>
<reference evidence="3 4" key="1">
    <citation type="journal article" date="2014" name="Genome Biol. Evol.">
        <title>The secreted proteins of Achlya hypogyna and Thraustotheca clavata identify the ancestral oomycete secretome and reveal gene acquisitions by horizontal gene transfer.</title>
        <authorList>
            <person name="Misner I."/>
            <person name="Blouin N."/>
            <person name="Leonard G."/>
            <person name="Richards T.A."/>
            <person name="Lane C.E."/>
        </authorList>
    </citation>
    <scope>NUCLEOTIDE SEQUENCE [LARGE SCALE GENOMIC DNA]</scope>
    <source>
        <strain evidence="3 4">ATCC 34112</strain>
    </source>
</reference>
<gene>
    <name evidence="3" type="ORF">THRCLA_09205</name>
</gene>
<dbReference type="STRING" id="74557.A0A1V9YYI2"/>
<evidence type="ECO:0000259" key="2">
    <source>
        <dbReference type="Pfam" id="PF17800"/>
    </source>
</evidence>
<dbReference type="Pfam" id="PF17800">
    <property type="entry name" value="NPL"/>
    <property type="match status" value="1"/>
</dbReference>
<evidence type="ECO:0000313" key="3">
    <source>
        <dbReference type="EMBL" id="OQR90785.1"/>
    </source>
</evidence>
<feature type="region of interest" description="Disordered" evidence="1">
    <location>
        <begin position="131"/>
        <end position="198"/>
    </location>
</feature>
<comment type="caution">
    <text evidence="3">The sequence shown here is derived from an EMBL/GenBank/DDBJ whole genome shotgun (WGS) entry which is preliminary data.</text>
</comment>
<evidence type="ECO:0000313" key="4">
    <source>
        <dbReference type="Proteomes" id="UP000243217"/>
    </source>
</evidence>
<sequence>MVQKALEVGFFGESVVPGHSLTLDIPEEYMFQLKCAALDHKAKNGPTTLYISTERNPTKIPICTLNVNKHAQWNVDQVISPMDGEITLTARGANAIHLTGFVEAEEEEHEEDHEDYDSSDDEGETIVEINHDIDSEEQEEEEQEEIEDTGRFEVIEEIFNAPEKTEVVEQPSAENNEENHSTDNELKGNEATEEGNKD</sequence>
<feature type="compositionally biased region" description="Basic and acidic residues" evidence="1">
    <location>
        <begin position="177"/>
        <end position="198"/>
    </location>
</feature>
<protein>
    <recommendedName>
        <fullName evidence="2">Nucleoplasmin-like domain-containing protein</fullName>
    </recommendedName>
</protein>
<dbReference type="Proteomes" id="UP000243217">
    <property type="component" value="Unassembled WGS sequence"/>
</dbReference>
<evidence type="ECO:0000256" key="1">
    <source>
        <dbReference type="SAM" id="MobiDB-lite"/>
    </source>
</evidence>
<proteinExistence type="predicted"/>
<accession>A0A1V9YYI2</accession>
<feature type="non-terminal residue" evidence="3">
    <location>
        <position position="198"/>
    </location>
</feature>
<dbReference type="EMBL" id="JNBS01002490">
    <property type="protein sequence ID" value="OQR90785.1"/>
    <property type="molecule type" value="Genomic_DNA"/>
</dbReference>
<dbReference type="InterPro" id="IPR041232">
    <property type="entry name" value="NPL"/>
</dbReference>
<organism evidence="3 4">
    <name type="scientific">Thraustotheca clavata</name>
    <dbReference type="NCBI Taxonomy" id="74557"/>
    <lineage>
        <taxon>Eukaryota</taxon>
        <taxon>Sar</taxon>
        <taxon>Stramenopiles</taxon>
        <taxon>Oomycota</taxon>
        <taxon>Saprolegniomycetes</taxon>
        <taxon>Saprolegniales</taxon>
        <taxon>Achlyaceae</taxon>
        <taxon>Thraustotheca</taxon>
    </lineage>
</organism>
<feature type="compositionally biased region" description="Acidic residues" evidence="1">
    <location>
        <begin position="134"/>
        <end position="147"/>
    </location>
</feature>
<dbReference type="AlphaFoldDB" id="A0A1V9YYI2"/>
<name>A0A1V9YYI2_9STRA</name>